<proteinExistence type="predicted"/>
<gene>
    <name evidence="1" type="ORF">JL102_03535</name>
</gene>
<accession>A0A937F546</accession>
<keyword evidence="2" id="KW-1185">Reference proteome</keyword>
<dbReference type="Proteomes" id="UP000659388">
    <property type="component" value="Unassembled WGS sequence"/>
</dbReference>
<dbReference type="AlphaFoldDB" id="A0A937F546"/>
<reference evidence="1" key="1">
    <citation type="submission" date="2021-01" db="EMBL/GenBank/DDBJ databases">
        <title>Fulvivirga kasyanovii gen. nov., sp nov., a novel member of the phylum Bacteroidetes isolated from seawater in a mussel farm.</title>
        <authorList>
            <person name="Zhao L.-H."/>
            <person name="Wang Z.-J."/>
        </authorList>
    </citation>
    <scope>NUCLEOTIDE SEQUENCE</scope>
    <source>
        <strain evidence="1">2943</strain>
    </source>
</reference>
<evidence type="ECO:0000313" key="1">
    <source>
        <dbReference type="EMBL" id="MBL3655186.1"/>
    </source>
</evidence>
<name>A0A937F546_9BACT</name>
<comment type="caution">
    <text evidence="1">The sequence shown here is derived from an EMBL/GenBank/DDBJ whole genome shotgun (WGS) entry which is preliminary data.</text>
</comment>
<protein>
    <submittedName>
        <fullName evidence="1">Uncharacterized protein</fullName>
    </submittedName>
</protein>
<evidence type="ECO:0000313" key="2">
    <source>
        <dbReference type="Proteomes" id="UP000659388"/>
    </source>
</evidence>
<dbReference type="RefSeq" id="WP_202242569.1">
    <property type="nucleotide sequence ID" value="NZ_JAESIY010000002.1"/>
</dbReference>
<dbReference type="EMBL" id="JAESIY010000002">
    <property type="protein sequence ID" value="MBL3655186.1"/>
    <property type="molecule type" value="Genomic_DNA"/>
</dbReference>
<organism evidence="1 2">
    <name type="scientific">Fulvivirga sediminis</name>
    <dbReference type="NCBI Taxonomy" id="2803949"/>
    <lineage>
        <taxon>Bacteria</taxon>
        <taxon>Pseudomonadati</taxon>
        <taxon>Bacteroidota</taxon>
        <taxon>Cytophagia</taxon>
        <taxon>Cytophagales</taxon>
        <taxon>Fulvivirgaceae</taxon>
        <taxon>Fulvivirga</taxon>
    </lineage>
</organism>
<sequence>MKILFILITLSFSCTNTYDDSVNTKALDEIVYNYINMFNSQGFKGKEFLLRVDIDSGYNEYDIYKIHMTPNLLSNYELPNKIDSHEGIKIAYFTKSMTSKVSISRMRGELSQRNFYREDSSLYRYHYPEWLVLKNKLDGNLFLFKDSKSE</sequence>